<proteinExistence type="predicted"/>
<dbReference type="RefSeq" id="WP_244350661.1">
    <property type="nucleotide sequence ID" value="NZ_AP025635.1"/>
</dbReference>
<keyword evidence="2" id="KW-1185">Reference proteome</keyword>
<dbReference type="EMBL" id="AP025635">
    <property type="protein sequence ID" value="BDG68080.1"/>
    <property type="molecule type" value="Genomic_DNA"/>
</dbReference>
<dbReference type="GeneID" id="83457648"/>
<gene>
    <name evidence="1" type="ORF">ENLAB_16440</name>
</gene>
<evidence type="ECO:0000313" key="2">
    <source>
        <dbReference type="Proteomes" id="UP000831692"/>
    </source>
</evidence>
<dbReference type="Proteomes" id="UP000831692">
    <property type="component" value="Chromosome"/>
</dbReference>
<name>A0ABM7XSM5_9ENTE</name>
<organism evidence="1 2">
    <name type="scientific">Enterococcus innesii</name>
    <dbReference type="NCBI Taxonomy" id="2839759"/>
    <lineage>
        <taxon>Bacteria</taxon>
        <taxon>Bacillati</taxon>
        <taxon>Bacillota</taxon>
        <taxon>Bacilli</taxon>
        <taxon>Lactobacillales</taxon>
        <taxon>Enterococcaceae</taxon>
        <taxon>Enterococcus</taxon>
    </lineage>
</organism>
<evidence type="ECO:0000313" key="1">
    <source>
        <dbReference type="EMBL" id="BDG68080.1"/>
    </source>
</evidence>
<protein>
    <recommendedName>
        <fullName evidence="3">Transcriptional regulator</fullName>
    </recommendedName>
</protein>
<sequence>MLAESIHNPEEYLAYSKQLLEGSGFLDNYPKIAIYYEELCTQFENVYNDPQQNPFLQWGKLLSIDAQIQILMELAEITQKDIISDFGMTEEEIIRMTRQDKDSFYREITGGNLHQQPRWGLIYLGEEYEKGSLHDV</sequence>
<accession>A0ABM7XSM5</accession>
<dbReference type="Pfam" id="PF22652">
    <property type="entry name" value="DUF7006"/>
    <property type="match status" value="1"/>
</dbReference>
<reference evidence="1 2" key="1">
    <citation type="submission" date="2022-03" db="EMBL/GenBank/DDBJ databases">
        <title>Complete genome sequence of Enterococcus innesii DB-1.</title>
        <authorList>
            <person name="Fukuda D."/>
            <person name="Nolasco-Hipolito C."/>
        </authorList>
    </citation>
    <scope>NUCLEOTIDE SEQUENCE [LARGE SCALE GENOMIC DNA]</scope>
    <source>
        <strain evidence="1 2">DB-1</strain>
    </source>
</reference>
<evidence type="ECO:0008006" key="3">
    <source>
        <dbReference type="Google" id="ProtNLM"/>
    </source>
</evidence>
<dbReference type="InterPro" id="IPR054275">
    <property type="entry name" value="DUF7006"/>
</dbReference>